<dbReference type="STRING" id="78410.A0A0P7BA27"/>
<proteinExistence type="predicted"/>
<evidence type="ECO:0000313" key="5">
    <source>
        <dbReference type="EMBL" id="KPM37589.1"/>
    </source>
</evidence>
<evidence type="ECO:0000313" key="6">
    <source>
        <dbReference type="Proteomes" id="UP000050424"/>
    </source>
</evidence>
<gene>
    <name evidence="5" type="ORF">AK830_g8957</name>
</gene>
<dbReference type="OrthoDB" id="1577640at2759"/>
<dbReference type="InterPro" id="IPR002110">
    <property type="entry name" value="Ankyrin_rpt"/>
</dbReference>
<dbReference type="SUPFAM" id="SSF52540">
    <property type="entry name" value="P-loop containing nucleoside triphosphate hydrolases"/>
    <property type="match status" value="1"/>
</dbReference>
<dbReference type="InterPro" id="IPR056884">
    <property type="entry name" value="NPHP3-like_N"/>
</dbReference>
<dbReference type="Gene3D" id="3.40.50.300">
    <property type="entry name" value="P-loop containing nucleotide triphosphate hydrolases"/>
    <property type="match status" value="1"/>
</dbReference>
<dbReference type="InterPro" id="IPR036770">
    <property type="entry name" value="Ankyrin_rpt-contain_sf"/>
</dbReference>
<reference evidence="5 6" key="1">
    <citation type="submission" date="2015-09" db="EMBL/GenBank/DDBJ databases">
        <title>Draft genome of a European isolate of the apple canker pathogen Neonectria ditissima.</title>
        <authorList>
            <person name="Gomez-Cortecero A."/>
            <person name="Harrison R.J."/>
            <person name="Armitage A.D."/>
        </authorList>
    </citation>
    <scope>NUCLEOTIDE SEQUENCE [LARGE SCALE GENOMIC DNA]</scope>
    <source>
        <strain evidence="5 6">R09/05</strain>
    </source>
</reference>
<dbReference type="PRINTS" id="PR01415">
    <property type="entry name" value="ANKYRIN"/>
</dbReference>
<dbReference type="SUPFAM" id="SSF48403">
    <property type="entry name" value="Ankyrin repeat"/>
    <property type="match status" value="2"/>
</dbReference>
<evidence type="ECO:0000259" key="4">
    <source>
        <dbReference type="Pfam" id="PF24883"/>
    </source>
</evidence>
<dbReference type="Proteomes" id="UP000050424">
    <property type="component" value="Unassembled WGS sequence"/>
</dbReference>
<dbReference type="InterPro" id="IPR054471">
    <property type="entry name" value="GPIID_WHD"/>
</dbReference>
<feature type="domain" description="GPI inositol-deacylase winged helix" evidence="3">
    <location>
        <begin position="496"/>
        <end position="577"/>
    </location>
</feature>
<feature type="repeat" description="ANK" evidence="2">
    <location>
        <begin position="833"/>
        <end position="865"/>
    </location>
</feature>
<keyword evidence="6" id="KW-1185">Reference proteome</keyword>
<dbReference type="PROSITE" id="PS50297">
    <property type="entry name" value="ANK_REP_REGION"/>
    <property type="match status" value="5"/>
</dbReference>
<dbReference type="Pfam" id="PF12796">
    <property type="entry name" value="Ank_2"/>
    <property type="match status" value="2"/>
</dbReference>
<protein>
    <submittedName>
        <fullName evidence="5">Uncharacterized protein</fullName>
    </submittedName>
</protein>
<dbReference type="Gene3D" id="1.25.40.20">
    <property type="entry name" value="Ankyrin repeat-containing domain"/>
    <property type="match status" value="2"/>
</dbReference>
<dbReference type="PANTHER" id="PTHR10039">
    <property type="entry name" value="AMELOGENIN"/>
    <property type="match status" value="1"/>
</dbReference>
<comment type="caution">
    <text evidence="5">The sequence shown here is derived from an EMBL/GenBank/DDBJ whole genome shotgun (WGS) entry which is preliminary data.</text>
</comment>
<dbReference type="PANTHER" id="PTHR10039:SF15">
    <property type="entry name" value="NACHT DOMAIN-CONTAINING PROTEIN"/>
    <property type="match status" value="1"/>
</dbReference>
<evidence type="ECO:0000256" key="1">
    <source>
        <dbReference type="ARBA" id="ARBA00022737"/>
    </source>
</evidence>
<dbReference type="PROSITE" id="PS50088">
    <property type="entry name" value="ANK_REPEAT"/>
    <property type="match status" value="5"/>
</dbReference>
<feature type="repeat" description="ANK" evidence="2">
    <location>
        <begin position="738"/>
        <end position="770"/>
    </location>
</feature>
<dbReference type="Pfam" id="PF22939">
    <property type="entry name" value="WHD_GPIID"/>
    <property type="match status" value="1"/>
</dbReference>
<name>A0A0P7BA27_9HYPO</name>
<evidence type="ECO:0000259" key="3">
    <source>
        <dbReference type="Pfam" id="PF22939"/>
    </source>
</evidence>
<keyword evidence="2" id="KW-0040">ANK repeat</keyword>
<organism evidence="5 6">
    <name type="scientific">Neonectria ditissima</name>
    <dbReference type="NCBI Taxonomy" id="78410"/>
    <lineage>
        <taxon>Eukaryota</taxon>
        <taxon>Fungi</taxon>
        <taxon>Dikarya</taxon>
        <taxon>Ascomycota</taxon>
        <taxon>Pezizomycotina</taxon>
        <taxon>Sordariomycetes</taxon>
        <taxon>Hypocreomycetidae</taxon>
        <taxon>Hypocreales</taxon>
        <taxon>Nectriaceae</taxon>
        <taxon>Neonectria</taxon>
    </lineage>
</organism>
<accession>A0A0P7BA27</accession>
<feature type="repeat" description="ANK" evidence="2">
    <location>
        <begin position="911"/>
        <end position="943"/>
    </location>
</feature>
<feature type="repeat" description="ANK" evidence="2">
    <location>
        <begin position="704"/>
        <end position="736"/>
    </location>
</feature>
<dbReference type="Pfam" id="PF00023">
    <property type="entry name" value="Ank"/>
    <property type="match status" value="2"/>
</dbReference>
<dbReference type="InterPro" id="IPR027417">
    <property type="entry name" value="P-loop_NTPase"/>
</dbReference>
<dbReference type="EMBL" id="LKCW01000160">
    <property type="protein sequence ID" value="KPM37589.1"/>
    <property type="molecule type" value="Genomic_DNA"/>
</dbReference>
<evidence type="ECO:0000256" key="2">
    <source>
        <dbReference type="PROSITE-ProRule" id="PRU00023"/>
    </source>
</evidence>
<dbReference type="SMART" id="SM00248">
    <property type="entry name" value="ANK"/>
    <property type="match status" value="7"/>
</dbReference>
<dbReference type="AlphaFoldDB" id="A0A0P7BA27"/>
<sequence>MADPFGIVGVVGIAAKILNTLVNLGLDWKDAPDDTRSFIGQLQAMKTILSETNMNLVTNPSFVDAFQGRRSTLLSQMRSTVQQTSTQQMVSTCHSKLGELLKDLEKRSKGHRVGWERLKGAFLSKGTKEAVGSLHHQCQLLNQLVTIDSMVLTAETHRLARNIEKEQELMHGEIIQIRGHQLSQEAVKKREAILEWLTPINYHSQQQDFIARREPGTGQWLLDSQEYQSWTKASQQTLFCPGIPGAGKTILASVVVEELIEKCEADPRIGVGFIYCNYQRQDSQSFSDLLASLLKQFSQETSSISDVLQSLYDKHASKKTRPTSSELSQTLQHVLSQYPQSYIAIDALDECKECDRRKLLAELNKLQTATTTNIFATSRGISDVLDHFKSSPSLEVRASRQDVEIYVLHNMAQLPTVVQVNPKLQEEIKLSISEAVDGMFLLAKLYLDSLVDVFSAKKIRKALANMQKQSQVSSEKDRAELLSRAYDGVMERINEQSSGSKRLAVEVLSWITLTNRPLSIIELQHALAVESGDDELDEESIRHIRDMISVCAGLVTVDEKSQVIRLVHYTTQEYLRKTRDSWSPDADADITNACIAYLSFDVFRPDIDEDGWASKELDEAIEAHPFYEYAATNWGKHARNSPGAHQEVMTFLKSDDKVKASCEPLRGPFAWTWGNGLHVASWFGIEQAADDPWAENLLESTDSEGRTPLSWAAENGQEGMAKRLLEKGANVNSSSPSSGNTPLLIAIEHKQYGIIKLLLKEKADPNQENKSGQTPLSEAQDKDVIELLLKAGADPNRKDKDGVAQVNWLMDDDGGSVKLLLKAGADPNLEAKDVLTPLAQAARLGHEGILKLLLDEGLDPSQRDRNGCTPLLLAAFNGHADIVDFLLGIPGVDINAAFTSSLHVPGGSLICGVTPIFVAARYGHAAVVQRLLESGATIRTELHHHHESIQLTVLHEAVRHLHLPVARVVLERVPEIINELLTERSKRHSPAGRM</sequence>
<feature type="domain" description="Nephrocystin 3-like N-terminal" evidence="4">
    <location>
        <begin position="216"/>
        <end position="379"/>
    </location>
</feature>
<feature type="repeat" description="ANK" evidence="2">
    <location>
        <begin position="866"/>
        <end position="887"/>
    </location>
</feature>
<dbReference type="Pfam" id="PF24883">
    <property type="entry name" value="NPHP3_N"/>
    <property type="match status" value="1"/>
</dbReference>
<keyword evidence="1" id="KW-0677">Repeat</keyword>